<organism evidence="1 2">
    <name type="scientific">Vermiconidia calcicola</name>
    <dbReference type="NCBI Taxonomy" id="1690605"/>
    <lineage>
        <taxon>Eukaryota</taxon>
        <taxon>Fungi</taxon>
        <taxon>Dikarya</taxon>
        <taxon>Ascomycota</taxon>
        <taxon>Pezizomycotina</taxon>
        <taxon>Dothideomycetes</taxon>
        <taxon>Dothideomycetidae</taxon>
        <taxon>Mycosphaerellales</taxon>
        <taxon>Extremaceae</taxon>
        <taxon>Vermiconidia</taxon>
    </lineage>
</organism>
<evidence type="ECO:0000313" key="2">
    <source>
        <dbReference type="Proteomes" id="UP001281147"/>
    </source>
</evidence>
<dbReference type="EMBL" id="JAUTXU010000324">
    <property type="protein sequence ID" value="KAK3686362.1"/>
    <property type="molecule type" value="Genomic_DNA"/>
</dbReference>
<name>A0ACC3MCW4_9PEZI</name>
<protein>
    <submittedName>
        <fullName evidence="1">Uncharacterized protein</fullName>
    </submittedName>
</protein>
<sequence>MHPQEEANKRSLQSDRSPYWDQHADQVTWFKKPSATIKYSTKTLPSGNSHPHWQWFPDGELNTCYNCVDRHVKRGNGEQPAIFWHSEVANAKEVYSYQRLLEEVEALAGVLRNLGVRKGDAVLIYIPMIPQALIASLAAARLGAIHAVVFGGFGANALAQRIDSANPKVVLTTSCGLESTTKIVDYQPMVRGALKMSKVKPKAVLVWNRPQHQWPGGVDKANDEIDWETAVTKAKKNGVKAECARVRSEEGSTSSTPRNGGHAVGVLLSTRATAAIHGPGDIVLGVSDIGWVTGHTYVLYGPLLAGAATLLYEGKPVGTPDAGIIWRLVQQYKVNTIFAAPTALRAIRRADPSLELLHKVGQEGGLKSLRSLWLTGERSQPGIVQTFGDLVTRYAAKGAIINDNYGLSEQGVPLSTHDRIPSCSLDAAKTTFTPGEALTVTPGCAGKPMPGMDLYVVDDEGNEVPRGTMGNVVLGLPLSPSSFRTLWRDEERFYTSYLHRFSGKWFDTGDAGMITKDGYTLIMSRSDDVINVAAHRLSTGAIEQAIASHDVVAECCVIGIPDELKGHLPFAFVVTFTPQDESKLFVELQKEIRSQQGSISSLGGMISAKQGENLIPKTRSGKMLRRNLRELVENAAKGEIEKEVQVPVTIEDPAAIEVARKAIKEYYDKQNARTKSKL</sequence>
<comment type="caution">
    <text evidence="1">The sequence shown here is derived from an EMBL/GenBank/DDBJ whole genome shotgun (WGS) entry which is preliminary data.</text>
</comment>
<accession>A0ACC3MCW4</accession>
<keyword evidence="2" id="KW-1185">Reference proteome</keyword>
<reference evidence="1" key="1">
    <citation type="submission" date="2023-07" db="EMBL/GenBank/DDBJ databases">
        <title>Black Yeasts Isolated from many extreme environments.</title>
        <authorList>
            <person name="Coleine C."/>
            <person name="Stajich J.E."/>
            <person name="Selbmann L."/>
        </authorList>
    </citation>
    <scope>NUCLEOTIDE SEQUENCE</scope>
    <source>
        <strain evidence="1">CCFEE 5714</strain>
    </source>
</reference>
<gene>
    <name evidence="1" type="ORF">LTR37_019905</name>
</gene>
<evidence type="ECO:0000313" key="1">
    <source>
        <dbReference type="EMBL" id="KAK3686362.1"/>
    </source>
</evidence>
<proteinExistence type="predicted"/>
<dbReference type="Proteomes" id="UP001281147">
    <property type="component" value="Unassembled WGS sequence"/>
</dbReference>